<reference evidence="1 2" key="1">
    <citation type="submission" date="2019-09" db="EMBL/GenBank/DDBJ databases">
        <title>Draft genome sequence of Acinetobacter tandoii W4-4-4 isolated from environmental water sample.</title>
        <authorList>
            <person name="Wee S.K."/>
            <person name="Yan B."/>
            <person name="Mustaffa S.B."/>
            <person name="Yap E.P.H."/>
        </authorList>
    </citation>
    <scope>NUCLEOTIDE SEQUENCE [LARGE SCALE GENOMIC DNA]</scope>
    <source>
        <strain evidence="1 2">W4-4-4</strain>
    </source>
</reference>
<dbReference type="AlphaFoldDB" id="A0A5N4WBC7"/>
<protein>
    <submittedName>
        <fullName evidence="1">Uncharacterized protein</fullName>
    </submittedName>
</protein>
<sequence>MEVAGYLNQADLLLQDETHCMIISGSHYVLSLGDRVYIQHSIDTDLKLYAVKISFASAQHMMLHEDEIQIKFEGDESGLAEYLKGTTVH</sequence>
<dbReference type="EMBL" id="VXLD01000008">
    <property type="protein sequence ID" value="KAB1853610.1"/>
    <property type="molecule type" value="Genomic_DNA"/>
</dbReference>
<organism evidence="1 2">
    <name type="scientific">Acinetobacter tandoii</name>
    <dbReference type="NCBI Taxonomy" id="202954"/>
    <lineage>
        <taxon>Bacteria</taxon>
        <taxon>Pseudomonadati</taxon>
        <taxon>Pseudomonadota</taxon>
        <taxon>Gammaproteobacteria</taxon>
        <taxon>Moraxellales</taxon>
        <taxon>Moraxellaceae</taxon>
        <taxon>Acinetobacter</taxon>
    </lineage>
</organism>
<comment type="caution">
    <text evidence="1">The sequence shown here is derived from an EMBL/GenBank/DDBJ whole genome shotgun (WGS) entry which is preliminary data.</text>
</comment>
<evidence type="ECO:0000313" key="2">
    <source>
        <dbReference type="Proteomes" id="UP000325788"/>
    </source>
</evidence>
<evidence type="ECO:0000313" key="1">
    <source>
        <dbReference type="EMBL" id="KAB1853610.1"/>
    </source>
</evidence>
<accession>A0A5N4WBC7</accession>
<proteinExistence type="predicted"/>
<dbReference type="RefSeq" id="WP_044740403.1">
    <property type="nucleotide sequence ID" value="NZ_JBBCMB010000007.1"/>
</dbReference>
<dbReference type="Proteomes" id="UP000325788">
    <property type="component" value="Unassembled WGS sequence"/>
</dbReference>
<gene>
    <name evidence="1" type="ORF">F4W09_12150</name>
</gene>
<name>A0A5N4WBC7_9GAMM</name>